<dbReference type="NCBIfam" id="TIGR01764">
    <property type="entry name" value="excise"/>
    <property type="match status" value="1"/>
</dbReference>
<dbReference type="Proteomes" id="UP000440066">
    <property type="component" value="Unassembled WGS sequence"/>
</dbReference>
<reference evidence="4 6" key="1">
    <citation type="submission" date="2019-11" db="EMBL/GenBank/DDBJ databases">
        <title>Characterisation of Fundicoccus ignavus gen. nov. sp. nov., a novel genus of the family Aerococcaceae from bulk tank milk.</title>
        <authorList>
            <person name="Siebert A."/>
            <person name="Huptas C."/>
            <person name="Wenning M."/>
            <person name="Scherer S."/>
            <person name="Doll E.V."/>
        </authorList>
    </citation>
    <scope>NUCLEOTIDE SEQUENCE [LARGE SCALE GENOMIC DNA]</scope>
    <source>
        <strain evidence="4 6">DSM 109652</strain>
    </source>
</reference>
<dbReference type="EMBL" id="WJQR01000001">
    <property type="protein sequence ID" value="MRI80414.1"/>
    <property type="molecule type" value="Genomic_DNA"/>
</dbReference>
<gene>
    <name evidence="4" type="ORF">GF867_12420</name>
    <name evidence="3" type="ORF">GIY09_01975</name>
    <name evidence="2" type="ORF">GIY11_00010</name>
</gene>
<protein>
    <submittedName>
        <fullName evidence="3">Helix-turn-helix domain-containing protein</fullName>
    </submittedName>
</protein>
<evidence type="ECO:0000313" key="6">
    <source>
        <dbReference type="Proteomes" id="UP000440066"/>
    </source>
</evidence>
<evidence type="ECO:0000259" key="1">
    <source>
        <dbReference type="Pfam" id="PF12728"/>
    </source>
</evidence>
<dbReference type="Pfam" id="PF12728">
    <property type="entry name" value="HTH_17"/>
    <property type="match status" value="1"/>
</dbReference>
<dbReference type="GO" id="GO:0003677">
    <property type="term" value="F:DNA binding"/>
    <property type="evidence" value="ECO:0007669"/>
    <property type="project" value="InterPro"/>
</dbReference>
<reference evidence="5 7" key="2">
    <citation type="submission" date="2019-11" db="EMBL/GenBank/DDBJ databases">
        <title>Characterisation of Fundicoccus ignavus gen. nov. sp. nov., a novel genus of the family Aerococcaceae isolated from bulk tank milk.</title>
        <authorList>
            <person name="Siebert A."/>
            <person name="Huptas C."/>
            <person name="Wenning M."/>
            <person name="Scherer S."/>
            <person name="Doll E.V."/>
        </authorList>
    </citation>
    <scope>NUCLEOTIDE SEQUENCE [LARGE SCALE GENOMIC DNA]</scope>
    <source>
        <strain evidence="2 7">DSM 109653</strain>
        <strain evidence="3 5">WS4759</strain>
    </source>
</reference>
<evidence type="ECO:0000313" key="7">
    <source>
        <dbReference type="Proteomes" id="UP000469870"/>
    </source>
</evidence>
<evidence type="ECO:0000313" key="3">
    <source>
        <dbReference type="EMBL" id="MRI84664.1"/>
    </source>
</evidence>
<dbReference type="EMBL" id="WJQT01000027">
    <property type="protein sequence ID" value="MRJ48350.1"/>
    <property type="molecule type" value="Genomic_DNA"/>
</dbReference>
<sequence>MYLTVEQTAEYLDVSVSEIYRLIRENQVRYLDVDGEVMLYQEQFNLFLKERERQLAAYEEYLNTPIPEDKDIKDED</sequence>
<dbReference type="InterPro" id="IPR010093">
    <property type="entry name" value="SinI_DNA-bd"/>
</dbReference>
<proteinExistence type="predicted"/>
<organism evidence="3 5">
    <name type="scientific">Fundicoccus ignavus</name>
    <dbReference type="NCBI Taxonomy" id="2664442"/>
    <lineage>
        <taxon>Bacteria</taxon>
        <taxon>Bacillati</taxon>
        <taxon>Bacillota</taxon>
        <taxon>Bacilli</taxon>
        <taxon>Lactobacillales</taxon>
        <taxon>Aerococcaceae</taxon>
        <taxon>Fundicoccus</taxon>
    </lineage>
</organism>
<feature type="domain" description="Helix-turn-helix" evidence="1">
    <location>
        <begin position="2"/>
        <end position="50"/>
    </location>
</feature>
<comment type="caution">
    <text evidence="3">The sequence shown here is derived from an EMBL/GenBank/DDBJ whole genome shotgun (WGS) entry which is preliminary data.</text>
</comment>
<dbReference type="EMBL" id="WJQS01000002">
    <property type="protein sequence ID" value="MRI84664.1"/>
    <property type="molecule type" value="Genomic_DNA"/>
</dbReference>
<dbReference type="AlphaFoldDB" id="A0A6I2GDH6"/>
<dbReference type="Proteomes" id="UP000430975">
    <property type="component" value="Unassembled WGS sequence"/>
</dbReference>
<name>A0A6I2GDH6_9LACT</name>
<evidence type="ECO:0000313" key="2">
    <source>
        <dbReference type="EMBL" id="MRI80414.1"/>
    </source>
</evidence>
<accession>A0A6I2GDH6</accession>
<evidence type="ECO:0000313" key="5">
    <source>
        <dbReference type="Proteomes" id="UP000430975"/>
    </source>
</evidence>
<dbReference type="Proteomes" id="UP000469870">
    <property type="component" value="Unassembled WGS sequence"/>
</dbReference>
<keyword evidence="5" id="KW-1185">Reference proteome</keyword>
<dbReference type="InterPro" id="IPR041657">
    <property type="entry name" value="HTH_17"/>
</dbReference>
<evidence type="ECO:0000313" key="4">
    <source>
        <dbReference type="EMBL" id="MRJ48350.1"/>
    </source>
</evidence>
<dbReference type="RefSeq" id="WP_153833399.1">
    <property type="nucleotide sequence ID" value="NZ_WJQR01000001.1"/>
</dbReference>